<protein>
    <submittedName>
        <fullName evidence="2">Uncharacterized protein</fullName>
    </submittedName>
</protein>
<comment type="caution">
    <text evidence="2">The sequence shown here is derived from an EMBL/GenBank/DDBJ whole genome shotgun (WGS) entry which is preliminary data.</text>
</comment>
<proteinExistence type="predicted"/>
<feature type="region of interest" description="Disordered" evidence="1">
    <location>
        <begin position="34"/>
        <end position="99"/>
    </location>
</feature>
<organism evidence="2 3">
    <name type="scientific">Portunus trituberculatus</name>
    <name type="common">Swimming crab</name>
    <name type="synonym">Neptunus trituberculatus</name>
    <dbReference type="NCBI Taxonomy" id="210409"/>
    <lineage>
        <taxon>Eukaryota</taxon>
        <taxon>Metazoa</taxon>
        <taxon>Ecdysozoa</taxon>
        <taxon>Arthropoda</taxon>
        <taxon>Crustacea</taxon>
        <taxon>Multicrustacea</taxon>
        <taxon>Malacostraca</taxon>
        <taxon>Eumalacostraca</taxon>
        <taxon>Eucarida</taxon>
        <taxon>Decapoda</taxon>
        <taxon>Pleocyemata</taxon>
        <taxon>Brachyura</taxon>
        <taxon>Eubrachyura</taxon>
        <taxon>Portunoidea</taxon>
        <taxon>Portunidae</taxon>
        <taxon>Portuninae</taxon>
        <taxon>Portunus</taxon>
    </lineage>
</organism>
<dbReference type="AlphaFoldDB" id="A0A5B7J9P6"/>
<gene>
    <name evidence="2" type="ORF">E2C01_086440</name>
</gene>
<name>A0A5B7J9P6_PORTR</name>
<evidence type="ECO:0000313" key="2">
    <source>
        <dbReference type="EMBL" id="MPC91405.1"/>
    </source>
</evidence>
<sequence>MFTNECCSNGRAGIWGYWVLNREGRVRLSEVEEDVSSLQEPREGPEDFSCDNHDEERRWESSCSGGRDNAGAADGKGRTGEERSEYSGSDGDETDNNGDILELSDEESRALLLPSGKLEKGAWLTEGVNVPLLSQTVTPRGNLLVQRAKTGRKLPTGGDRDGAGQSPAASEVTCEEKFSEVSVHEGESGDGKPQCGGLAVLVAAADHAAGLKLH</sequence>
<evidence type="ECO:0000256" key="1">
    <source>
        <dbReference type="SAM" id="MobiDB-lite"/>
    </source>
</evidence>
<dbReference type="Proteomes" id="UP000324222">
    <property type="component" value="Unassembled WGS sequence"/>
</dbReference>
<feature type="compositionally biased region" description="Basic and acidic residues" evidence="1">
    <location>
        <begin position="40"/>
        <end position="60"/>
    </location>
</feature>
<accession>A0A5B7J9P6</accession>
<reference evidence="2 3" key="1">
    <citation type="submission" date="2019-05" db="EMBL/GenBank/DDBJ databases">
        <title>Another draft genome of Portunus trituberculatus and its Hox gene families provides insights of decapod evolution.</title>
        <authorList>
            <person name="Jeong J.-H."/>
            <person name="Song I."/>
            <person name="Kim S."/>
            <person name="Choi T."/>
            <person name="Kim D."/>
            <person name="Ryu S."/>
            <person name="Kim W."/>
        </authorList>
    </citation>
    <scope>NUCLEOTIDE SEQUENCE [LARGE SCALE GENOMIC DNA]</scope>
    <source>
        <tissue evidence="2">Muscle</tissue>
    </source>
</reference>
<evidence type="ECO:0000313" key="3">
    <source>
        <dbReference type="Proteomes" id="UP000324222"/>
    </source>
</evidence>
<dbReference type="EMBL" id="VSRR010087654">
    <property type="protein sequence ID" value="MPC91405.1"/>
    <property type="molecule type" value="Genomic_DNA"/>
</dbReference>
<keyword evidence="3" id="KW-1185">Reference proteome</keyword>
<feature type="compositionally biased region" description="Basic and acidic residues" evidence="1">
    <location>
        <begin position="75"/>
        <end position="85"/>
    </location>
</feature>